<dbReference type="AlphaFoldDB" id="A0A7X8XUP0"/>
<feature type="transmembrane region" description="Helical" evidence="4">
    <location>
        <begin position="77"/>
        <end position="94"/>
    </location>
</feature>
<organism evidence="6 7">
    <name type="scientific">Flammeovirga agarivorans</name>
    <dbReference type="NCBI Taxonomy" id="2726742"/>
    <lineage>
        <taxon>Bacteria</taxon>
        <taxon>Pseudomonadati</taxon>
        <taxon>Bacteroidota</taxon>
        <taxon>Cytophagia</taxon>
        <taxon>Cytophagales</taxon>
        <taxon>Flammeovirgaceae</taxon>
        <taxon>Flammeovirga</taxon>
    </lineage>
</organism>
<feature type="domain" description="Fatty acid hydroxylase" evidence="5">
    <location>
        <begin position="11"/>
        <end position="139"/>
    </location>
</feature>
<dbReference type="GO" id="GO:0016123">
    <property type="term" value="P:xanthophyll biosynthetic process"/>
    <property type="evidence" value="ECO:0007669"/>
    <property type="project" value="TreeGrafter"/>
</dbReference>
<dbReference type="GO" id="GO:0005506">
    <property type="term" value="F:iron ion binding"/>
    <property type="evidence" value="ECO:0007669"/>
    <property type="project" value="InterPro"/>
</dbReference>
<dbReference type="RefSeq" id="WP_168881298.1">
    <property type="nucleotide sequence ID" value="NZ_JABAIL010000002.1"/>
</dbReference>
<evidence type="ECO:0000259" key="5">
    <source>
        <dbReference type="Pfam" id="PF04116"/>
    </source>
</evidence>
<evidence type="ECO:0000256" key="2">
    <source>
        <dbReference type="ARBA" id="ARBA00022746"/>
    </source>
</evidence>
<feature type="transmembrane region" description="Helical" evidence="4">
    <location>
        <begin position="53"/>
        <end position="70"/>
    </location>
</feature>
<protein>
    <submittedName>
        <fullName evidence="6">Carotene hydroxylase</fullName>
    </submittedName>
</protein>
<dbReference type="Pfam" id="PF04116">
    <property type="entry name" value="FA_hydroxylase"/>
    <property type="match status" value="1"/>
</dbReference>
<dbReference type="GO" id="GO:0010291">
    <property type="term" value="F:beta-carotene 3-hydroxylase activity"/>
    <property type="evidence" value="ECO:0007669"/>
    <property type="project" value="TreeGrafter"/>
</dbReference>
<proteinExistence type="inferred from homology"/>
<dbReference type="Proteomes" id="UP000585050">
    <property type="component" value="Unassembled WGS sequence"/>
</dbReference>
<dbReference type="EMBL" id="JABAIL010000002">
    <property type="protein sequence ID" value="NLR90572.1"/>
    <property type="molecule type" value="Genomic_DNA"/>
</dbReference>
<keyword evidence="7" id="KW-1185">Reference proteome</keyword>
<evidence type="ECO:0000256" key="4">
    <source>
        <dbReference type="SAM" id="Phobius"/>
    </source>
</evidence>
<keyword evidence="2" id="KW-0125">Carotenoid biosynthesis</keyword>
<comment type="caution">
    <text evidence="6">The sequence shown here is derived from an EMBL/GenBank/DDBJ whole genome shotgun (WGS) entry which is preliminary data.</text>
</comment>
<sequence length="166" mass="20068">METLISILIVLSTFLVMEFVAWATHKYVMHGFLWYFHQDHHEPHDHFFEKNDFFFLIFAIPSWLGIMLGMMYNQYTFVWIGAGIALYGLCYFLTHDVLIHRRFKWFDNTNNRYFRAIRKAHKVHHKNMGKYDSECFGMLIVPMKYWHQAKKTNNKKVRQHKNAGTI</sequence>
<keyword evidence="4" id="KW-0812">Transmembrane</keyword>
<dbReference type="InterPro" id="IPR045019">
    <property type="entry name" value="BETA-OHASE-like"/>
</dbReference>
<gene>
    <name evidence="6" type="ORF">HGP29_05110</name>
</gene>
<accession>A0A7X8XUP0</accession>
<keyword evidence="3" id="KW-0560">Oxidoreductase</keyword>
<evidence type="ECO:0000313" key="7">
    <source>
        <dbReference type="Proteomes" id="UP000585050"/>
    </source>
</evidence>
<evidence type="ECO:0000256" key="3">
    <source>
        <dbReference type="ARBA" id="ARBA00023002"/>
    </source>
</evidence>
<dbReference type="GO" id="GO:0016119">
    <property type="term" value="P:carotene metabolic process"/>
    <property type="evidence" value="ECO:0007669"/>
    <property type="project" value="TreeGrafter"/>
</dbReference>
<dbReference type="PANTHER" id="PTHR31899">
    <property type="entry name" value="BETA-CAROTENE 3-HYDROXYLASE 1, CHLOROPLASTIC"/>
    <property type="match status" value="1"/>
</dbReference>
<comment type="similarity">
    <text evidence="1">Belongs to the sterol desaturase family.</text>
</comment>
<keyword evidence="4" id="KW-0472">Membrane</keyword>
<evidence type="ECO:0000313" key="6">
    <source>
        <dbReference type="EMBL" id="NLR90572.1"/>
    </source>
</evidence>
<reference evidence="6 7" key="1">
    <citation type="submission" date="2020-04" db="EMBL/GenBank/DDBJ databases">
        <title>Flammeovirga sp. SR4, a novel species isolated from seawater.</title>
        <authorList>
            <person name="Wang X."/>
        </authorList>
    </citation>
    <scope>NUCLEOTIDE SEQUENCE [LARGE SCALE GENOMIC DNA]</scope>
    <source>
        <strain evidence="6 7">SR4</strain>
    </source>
</reference>
<dbReference type="PANTHER" id="PTHR31899:SF9">
    <property type="entry name" value="BETA-CAROTENE 3-HYDROXYLASE 1, CHLOROPLASTIC"/>
    <property type="match status" value="1"/>
</dbReference>
<evidence type="ECO:0000256" key="1">
    <source>
        <dbReference type="ARBA" id="ARBA00009324"/>
    </source>
</evidence>
<name>A0A7X8XUP0_9BACT</name>
<dbReference type="InterPro" id="IPR006694">
    <property type="entry name" value="Fatty_acid_hydroxylase"/>
</dbReference>
<keyword evidence="4" id="KW-1133">Transmembrane helix</keyword>